<accession>A0AAV9N3R0</accession>
<sequence>MTESSVLEYARHHGLARNHLSEDVIQTMLHSYTHISQSKSAKEITLLIDPEFSSLVSFLEEPRLQLSRNAGIFLSSSIRAPEFSPRWDDFLPDPHRKRKLKLELPLLATDHDEDVATVKRAVKQVSD</sequence>
<protein>
    <submittedName>
        <fullName evidence="1">Uncharacterized protein</fullName>
    </submittedName>
</protein>
<dbReference type="EMBL" id="JAVRRD010000020">
    <property type="protein sequence ID" value="KAK5049010.1"/>
    <property type="molecule type" value="Genomic_DNA"/>
</dbReference>
<name>A0AAV9N3R0_9EURO</name>
<dbReference type="Proteomes" id="UP001358417">
    <property type="component" value="Unassembled WGS sequence"/>
</dbReference>
<dbReference type="GeneID" id="89973609"/>
<keyword evidence="2" id="KW-1185">Reference proteome</keyword>
<evidence type="ECO:0000313" key="2">
    <source>
        <dbReference type="Proteomes" id="UP001358417"/>
    </source>
</evidence>
<gene>
    <name evidence="1" type="ORF">LTR84_005432</name>
</gene>
<comment type="caution">
    <text evidence="1">The sequence shown here is derived from an EMBL/GenBank/DDBJ whole genome shotgun (WGS) entry which is preliminary data.</text>
</comment>
<organism evidence="1 2">
    <name type="scientific">Exophiala bonariae</name>
    <dbReference type="NCBI Taxonomy" id="1690606"/>
    <lineage>
        <taxon>Eukaryota</taxon>
        <taxon>Fungi</taxon>
        <taxon>Dikarya</taxon>
        <taxon>Ascomycota</taxon>
        <taxon>Pezizomycotina</taxon>
        <taxon>Eurotiomycetes</taxon>
        <taxon>Chaetothyriomycetidae</taxon>
        <taxon>Chaetothyriales</taxon>
        <taxon>Herpotrichiellaceae</taxon>
        <taxon>Exophiala</taxon>
    </lineage>
</organism>
<dbReference type="AlphaFoldDB" id="A0AAV9N3R0"/>
<proteinExistence type="predicted"/>
<reference evidence="1 2" key="1">
    <citation type="submission" date="2023-08" db="EMBL/GenBank/DDBJ databases">
        <title>Black Yeasts Isolated from many extreme environments.</title>
        <authorList>
            <person name="Coleine C."/>
            <person name="Stajich J.E."/>
            <person name="Selbmann L."/>
        </authorList>
    </citation>
    <scope>NUCLEOTIDE SEQUENCE [LARGE SCALE GENOMIC DNA]</scope>
    <source>
        <strain evidence="1 2">CCFEE 5792</strain>
    </source>
</reference>
<dbReference type="RefSeq" id="XP_064704215.1">
    <property type="nucleotide sequence ID" value="XM_064849001.1"/>
</dbReference>
<evidence type="ECO:0000313" key="1">
    <source>
        <dbReference type="EMBL" id="KAK5049010.1"/>
    </source>
</evidence>